<dbReference type="AlphaFoldDB" id="A0A2P2PCD6"/>
<proteinExistence type="predicted"/>
<name>A0A2P2PCD6_RHIMU</name>
<organism evidence="1">
    <name type="scientific">Rhizophora mucronata</name>
    <name type="common">Asiatic mangrove</name>
    <dbReference type="NCBI Taxonomy" id="61149"/>
    <lineage>
        <taxon>Eukaryota</taxon>
        <taxon>Viridiplantae</taxon>
        <taxon>Streptophyta</taxon>
        <taxon>Embryophyta</taxon>
        <taxon>Tracheophyta</taxon>
        <taxon>Spermatophyta</taxon>
        <taxon>Magnoliopsida</taxon>
        <taxon>eudicotyledons</taxon>
        <taxon>Gunneridae</taxon>
        <taxon>Pentapetalae</taxon>
        <taxon>rosids</taxon>
        <taxon>fabids</taxon>
        <taxon>Malpighiales</taxon>
        <taxon>Rhizophoraceae</taxon>
        <taxon>Rhizophora</taxon>
    </lineage>
</organism>
<reference evidence="1" key="1">
    <citation type="submission" date="2018-02" db="EMBL/GenBank/DDBJ databases">
        <title>Rhizophora mucronata_Transcriptome.</title>
        <authorList>
            <person name="Meera S.P."/>
            <person name="Sreeshan A."/>
            <person name="Augustine A."/>
        </authorList>
    </citation>
    <scope>NUCLEOTIDE SEQUENCE</scope>
    <source>
        <tissue evidence="1">Leaf</tissue>
    </source>
</reference>
<sequence length="26" mass="3301">MYILVYILLHPELYIDFFFCVCRILY</sequence>
<dbReference type="EMBL" id="GGEC01071920">
    <property type="protein sequence ID" value="MBX52404.1"/>
    <property type="molecule type" value="Transcribed_RNA"/>
</dbReference>
<accession>A0A2P2PCD6</accession>
<evidence type="ECO:0000313" key="1">
    <source>
        <dbReference type="EMBL" id="MBX52404.1"/>
    </source>
</evidence>
<protein>
    <submittedName>
        <fullName evidence="1">Uncharacterized protein</fullName>
    </submittedName>
</protein>